<dbReference type="InterPro" id="IPR036866">
    <property type="entry name" value="RibonucZ/Hydroxyglut_hydro"/>
</dbReference>
<dbReference type="CDD" id="cd07720">
    <property type="entry name" value="OPHC2-like_MBL-fold"/>
    <property type="match status" value="1"/>
</dbReference>
<reference evidence="8" key="2">
    <citation type="submission" date="2020-09" db="EMBL/GenBank/DDBJ databases">
        <authorList>
            <person name="Sun Q."/>
            <person name="Zhou Y."/>
        </authorList>
    </citation>
    <scope>NUCLEOTIDE SEQUENCE</scope>
    <source>
        <strain evidence="8">CGMCC 1.15493</strain>
    </source>
</reference>
<organism evidence="8 9">
    <name type="scientific">Aureimonas glaciei</name>
    <dbReference type="NCBI Taxonomy" id="1776957"/>
    <lineage>
        <taxon>Bacteria</taxon>
        <taxon>Pseudomonadati</taxon>
        <taxon>Pseudomonadota</taxon>
        <taxon>Alphaproteobacteria</taxon>
        <taxon>Hyphomicrobiales</taxon>
        <taxon>Aurantimonadaceae</taxon>
        <taxon>Aureimonas</taxon>
    </lineage>
</organism>
<dbReference type="GO" id="GO:0016787">
    <property type="term" value="F:hydrolase activity"/>
    <property type="evidence" value="ECO:0007669"/>
    <property type="project" value="UniProtKB-KW"/>
</dbReference>
<dbReference type="Proteomes" id="UP000613160">
    <property type="component" value="Unassembled WGS sequence"/>
</dbReference>
<dbReference type="Gene3D" id="3.60.15.10">
    <property type="entry name" value="Ribonuclease Z/Hydroxyacylglutathione hydrolase-like"/>
    <property type="match status" value="1"/>
</dbReference>
<comment type="caution">
    <text evidence="8">The sequence shown here is derived from an EMBL/GenBank/DDBJ whole genome shotgun (WGS) entry which is preliminary data.</text>
</comment>
<dbReference type="PROSITE" id="PS51318">
    <property type="entry name" value="TAT"/>
    <property type="match status" value="1"/>
</dbReference>
<gene>
    <name evidence="8" type="ORF">GCM10011335_42760</name>
</gene>
<dbReference type="Pfam" id="PF00753">
    <property type="entry name" value="Lactamase_B"/>
    <property type="match status" value="1"/>
</dbReference>
<evidence type="ECO:0000259" key="7">
    <source>
        <dbReference type="SMART" id="SM00849"/>
    </source>
</evidence>
<dbReference type="GO" id="GO:0046872">
    <property type="term" value="F:metal ion binding"/>
    <property type="evidence" value="ECO:0007669"/>
    <property type="project" value="UniProtKB-KW"/>
</dbReference>
<dbReference type="PANTHER" id="PTHR42978:SF6">
    <property type="entry name" value="QUORUM-QUENCHING LACTONASE YTNP-RELATED"/>
    <property type="match status" value="1"/>
</dbReference>
<keyword evidence="4" id="KW-0862">Zinc</keyword>
<evidence type="ECO:0000313" key="8">
    <source>
        <dbReference type="EMBL" id="GGD35206.1"/>
    </source>
</evidence>
<dbReference type="InterPro" id="IPR006311">
    <property type="entry name" value="TAT_signal"/>
</dbReference>
<dbReference type="EMBL" id="BMJJ01000012">
    <property type="protein sequence ID" value="GGD35206.1"/>
    <property type="molecule type" value="Genomic_DNA"/>
</dbReference>
<name>A0A916Y8Y3_9HYPH</name>
<dbReference type="RefSeq" id="WP_244640416.1">
    <property type="nucleotide sequence ID" value="NZ_BMJJ01000012.1"/>
</dbReference>
<dbReference type="SMART" id="SM00849">
    <property type="entry name" value="Lactamase_B"/>
    <property type="match status" value="1"/>
</dbReference>
<feature type="chain" id="PRO_5037295039" evidence="6">
    <location>
        <begin position="39"/>
        <end position="344"/>
    </location>
</feature>
<evidence type="ECO:0000256" key="5">
    <source>
        <dbReference type="SAM" id="MobiDB-lite"/>
    </source>
</evidence>
<dbReference type="PANTHER" id="PTHR42978">
    <property type="entry name" value="QUORUM-QUENCHING LACTONASE YTNP-RELATED-RELATED"/>
    <property type="match status" value="1"/>
</dbReference>
<evidence type="ECO:0000256" key="1">
    <source>
        <dbReference type="ARBA" id="ARBA00007749"/>
    </source>
</evidence>
<keyword evidence="2" id="KW-0479">Metal-binding</keyword>
<feature type="region of interest" description="Disordered" evidence="5">
    <location>
        <begin position="43"/>
        <end position="63"/>
    </location>
</feature>
<dbReference type="InterPro" id="IPR051013">
    <property type="entry name" value="MBL_superfamily_lactonases"/>
</dbReference>
<feature type="domain" description="Metallo-beta-lactamase" evidence="7">
    <location>
        <begin position="116"/>
        <end position="317"/>
    </location>
</feature>
<dbReference type="InterPro" id="IPR001279">
    <property type="entry name" value="Metallo-B-lactamas"/>
</dbReference>
<accession>A0A916Y8Y3</accession>
<dbReference type="AlphaFoldDB" id="A0A916Y8Y3"/>
<sequence length="344" mass="36831">MTDPVVTQDSGDLNRRGAMKLAVGTAAAGLLFPTLAQAQSTTAPAAAEVPAPTPSPLPQTPGWRSVMIGEARVTMVLDGIRPGDGPHPTFGENQSAETVAELMRDNLLPETRFANGFIPVIVEIAEQRVLFDTGFGPGGRENGMGQLAERMADAGYAPEDIDIVVLTHMHGDHIGGLMGEDGPAFANARYVAGQVEYDFWTSDEAKSGARAGNAELVAKNVVPLKYKITFVGEGAEVVPGIVAHEAFGHSPGHLVFTVTSGDQTLWLTADTANHFVASLQKPDWEVRFDMDKAAAIATRRKIFDKIAADRVPFIGYHMPFPGIGYVQTIEGGYRFVPLTYQLDV</sequence>
<keyword evidence="6" id="KW-0732">Signal</keyword>
<proteinExistence type="inferred from homology"/>
<protein>
    <submittedName>
        <fullName evidence="8">MBL fold metallo-hydrolase</fullName>
    </submittedName>
</protein>
<feature type="signal peptide" evidence="6">
    <location>
        <begin position="1"/>
        <end position="38"/>
    </location>
</feature>
<evidence type="ECO:0000256" key="2">
    <source>
        <dbReference type="ARBA" id="ARBA00022723"/>
    </source>
</evidence>
<evidence type="ECO:0000256" key="4">
    <source>
        <dbReference type="ARBA" id="ARBA00022833"/>
    </source>
</evidence>
<reference evidence="8" key="1">
    <citation type="journal article" date="2014" name="Int. J. Syst. Evol. Microbiol.">
        <title>Complete genome sequence of Corynebacterium casei LMG S-19264T (=DSM 44701T), isolated from a smear-ripened cheese.</title>
        <authorList>
            <consortium name="US DOE Joint Genome Institute (JGI-PGF)"/>
            <person name="Walter F."/>
            <person name="Albersmeier A."/>
            <person name="Kalinowski J."/>
            <person name="Ruckert C."/>
        </authorList>
    </citation>
    <scope>NUCLEOTIDE SEQUENCE</scope>
    <source>
        <strain evidence="8">CGMCC 1.15493</strain>
    </source>
</reference>
<evidence type="ECO:0000256" key="3">
    <source>
        <dbReference type="ARBA" id="ARBA00022801"/>
    </source>
</evidence>
<evidence type="ECO:0000256" key="6">
    <source>
        <dbReference type="SAM" id="SignalP"/>
    </source>
</evidence>
<comment type="similarity">
    <text evidence="1">Belongs to the metallo-beta-lactamase superfamily.</text>
</comment>
<keyword evidence="3" id="KW-0378">Hydrolase</keyword>
<evidence type="ECO:0000313" key="9">
    <source>
        <dbReference type="Proteomes" id="UP000613160"/>
    </source>
</evidence>
<dbReference type="SUPFAM" id="SSF56281">
    <property type="entry name" value="Metallo-hydrolase/oxidoreductase"/>
    <property type="match status" value="1"/>
</dbReference>
<keyword evidence="9" id="KW-1185">Reference proteome</keyword>